<keyword evidence="2 8" id="KW-0812">Transmembrane</keyword>
<keyword evidence="6 8" id="KW-0472">Membrane</keyword>
<dbReference type="InterPro" id="IPR003439">
    <property type="entry name" value="ABC_transporter-like_ATP-bd"/>
</dbReference>
<feature type="region of interest" description="Disordered" evidence="7">
    <location>
        <begin position="961"/>
        <end position="1076"/>
    </location>
</feature>
<feature type="compositionally biased region" description="Basic residues" evidence="7">
    <location>
        <begin position="998"/>
        <end position="1009"/>
    </location>
</feature>
<dbReference type="PANTHER" id="PTHR19229">
    <property type="entry name" value="ATP-BINDING CASSETTE TRANSPORTER SUBFAMILY A ABCA"/>
    <property type="match status" value="1"/>
</dbReference>
<proteinExistence type="predicted"/>
<dbReference type="Pfam" id="PF12698">
    <property type="entry name" value="ABC2_membrane_3"/>
    <property type="match status" value="1"/>
</dbReference>
<evidence type="ECO:0000256" key="8">
    <source>
        <dbReference type="SAM" id="Phobius"/>
    </source>
</evidence>
<dbReference type="Pfam" id="PF00005">
    <property type="entry name" value="ABC_tran"/>
    <property type="match status" value="1"/>
</dbReference>
<comment type="caution">
    <text evidence="10">The sequence shown here is derived from an EMBL/GenBank/DDBJ whole genome shotgun (WGS) entry which is preliminary data.</text>
</comment>
<dbReference type="Pfam" id="PF23321">
    <property type="entry name" value="R1_ABCA1"/>
    <property type="match status" value="1"/>
</dbReference>
<feature type="domain" description="ABC transporter" evidence="9">
    <location>
        <begin position="626"/>
        <end position="858"/>
    </location>
</feature>
<name>A0ABV0T6B6_9TELE</name>
<dbReference type="PANTHER" id="PTHR19229:SF49">
    <property type="entry name" value="PHOSPHOLIPID-TRANSPORTING ATPASE ABCA7"/>
    <property type="match status" value="1"/>
</dbReference>
<sequence>MWKRSDHWKEPQETDLLSGDGQGGVPLTGWWLTWQQLRALFVKRWLYARRSRRGLFAQIVLPAVFVLIALLFSLIVPPFGKYPALELQPWMYGEQYTFFSNDAPGNPAMENLLEALLDQPGFGTRCMEREEEDNSTSPQCDAERGGPFIRPQISFSTWQMLNRGNWSRDSPSPECQCSTEETRRMLPECPDGAGGIPPPQMKRGTGDILQNLTKYNISDYLVKTYSQILKKSLKTKKWVNEFRYGGFSLGGRNTQNVSQVQHLQDSVMAIRTRYQVSQNSSLDHLLKKLPEFLGGMHSENNVKVWYNNKGWHAMVSFVNVMNNGLLRASLPPGPERRRHGITVYNHPLNLTKEQLTEIAMMTTSVDVLVSICVVFAMSFVPASFVLFLIEERVSKAKHLQFVSGVKPILYWLSNFVWDMLNYSVPAMMVVLIFISFQQQSYVSETNLPALILLLLFYGWSITPLMYPASFVFSVPSTAYVVLTSVNLFIGINGSIATFVLELVVDEHLNEVNRILKKVFLIFPHFCLGRGLIDMAKNQAMADAFQRLGSKQTLDPLQWDFVGKNLFAMAAEGVIFFIFTILLQYKFFIYFRPWWNNPQLPPLGPEDEDVARERERVKSGKAQSEILTMIDLSKVYKAGKKPAVDRLCLGIPRSECFGLLGVNGAGKTSTFRMLTGDTPITHGEAFLSQHSVQTEMERVHQLMGYCPQFDAISDLLTGREHLELYARLRGVPEESVTKVAQWGVRKLGLTQYAEQAAGGYSGGNKRKLSTAISLIGAPPVIFLDEPTTGMDPKAKRFLWNCILSVTKEGRAVILTSHSMEECEALCTRMAIMVNGRFQCLGSVQHLKNRFGDGYTIILRLADTKLDADSCPVDTYMRTSFPIIELKERHKSVLQYQLPSHACCLARVFDVLANNYEELGIVDFSISQTTLDQVFVSFAKEQTDDDCLTDVVADNGAARLNLPTRINPPIIQPQQPTKPPQQRKSSQLPAKAPKSDPKGSKPKTAKARKIRSNGETSSSVPMSRLPQAEEKGPESDSSNGGVQRESSKAHRSKHRDESSSKDPAALFIVGTSSQESSL</sequence>
<evidence type="ECO:0000256" key="3">
    <source>
        <dbReference type="ARBA" id="ARBA00022741"/>
    </source>
</evidence>
<evidence type="ECO:0000256" key="2">
    <source>
        <dbReference type="ARBA" id="ARBA00022692"/>
    </source>
</evidence>
<evidence type="ECO:0000259" key="9">
    <source>
        <dbReference type="PROSITE" id="PS50893"/>
    </source>
</evidence>
<dbReference type="PROSITE" id="PS50893">
    <property type="entry name" value="ABC_TRANSPORTER_2"/>
    <property type="match status" value="1"/>
</dbReference>
<dbReference type="InterPro" id="IPR056264">
    <property type="entry name" value="R2_ABCA1-4-like"/>
</dbReference>
<dbReference type="Gene3D" id="3.40.50.300">
    <property type="entry name" value="P-loop containing nucleotide triphosphate hydrolases"/>
    <property type="match status" value="1"/>
</dbReference>
<gene>
    <name evidence="10" type="primary">ABCA1_1</name>
    <name evidence="10" type="ORF">ILYODFUR_000290</name>
</gene>
<feature type="compositionally biased region" description="Basic and acidic residues" evidence="7">
    <location>
        <begin position="1"/>
        <end position="12"/>
    </location>
</feature>
<feature type="compositionally biased region" description="Low complexity" evidence="7">
    <location>
        <begin position="961"/>
        <end position="985"/>
    </location>
</feature>
<dbReference type="EMBL" id="JAHRIQ010023182">
    <property type="protein sequence ID" value="MEQ2227631.1"/>
    <property type="molecule type" value="Genomic_DNA"/>
</dbReference>
<comment type="subcellular location">
    <subcellularLocation>
        <location evidence="1">Membrane</location>
        <topology evidence="1">Multi-pass membrane protein</topology>
    </subcellularLocation>
</comment>
<keyword evidence="3" id="KW-0547">Nucleotide-binding</keyword>
<reference evidence="10 11" key="1">
    <citation type="submission" date="2021-06" db="EMBL/GenBank/DDBJ databases">
        <authorList>
            <person name="Palmer J.M."/>
        </authorList>
    </citation>
    <scope>NUCLEOTIDE SEQUENCE [LARGE SCALE GENOMIC DNA]</scope>
    <source>
        <strain evidence="11">if_2019</strain>
        <tissue evidence="10">Muscle</tissue>
    </source>
</reference>
<evidence type="ECO:0000256" key="6">
    <source>
        <dbReference type="ARBA" id="ARBA00023136"/>
    </source>
</evidence>
<keyword evidence="4 10" id="KW-0067">ATP-binding</keyword>
<feature type="transmembrane region" description="Helical" evidence="8">
    <location>
        <begin position="409"/>
        <end position="435"/>
    </location>
</feature>
<dbReference type="InterPro" id="IPR026082">
    <property type="entry name" value="ABCA"/>
</dbReference>
<feature type="transmembrane region" description="Helical" evidence="8">
    <location>
        <begin position="367"/>
        <end position="389"/>
    </location>
</feature>
<evidence type="ECO:0000313" key="10">
    <source>
        <dbReference type="EMBL" id="MEQ2227631.1"/>
    </source>
</evidence>
<feature type="transmembrane region" description="Helical" evidence="8">
    <location>
        <begin position="565"/>
        <end position="584"/>
    </location>
</feature>
<keyword evidence="11" id="KW-1185">Reference proteome</keyword>
<dbReference type="InterPro" id="IPR027417">
    <property type="entry name" value="P-loop_NTPase"/>
</dbReference>
<keyword evidence="5 8" id="KW-1133">Transmembrane helix</keyword>
<organism evidence="10 11">
    <name type="scientific">Ilyodon furcidens</name>
    <name type="common">goldbreast splitfin</name>
    <dbReference type="NCBI Taxonomy" id="33524"/>
    <lineage>
        <taxon>Eukaryota</taxon>
        <taxon>Metazoa</taxon>
        <taxon>Chordata</taxon>
        <taxon>Craniata</taxon>
        <taxon>Vertebrata</taxon>
        <taxon>Euteleostomi</taxon>
        <taxon>Actinopterygii</taxon>
        <taxon>Neopterygii</taxon>
        <taxon>Teleostei</taxon>
        <taxon>Neoteleostei</taxon>
        <taxon>Acanthomorphata</taxon>
        <taxon>Ovalentaria</taxon>
        <taxon>Atherinomorphae</taxon>
        <taxon>Cyprinodontiformes</taxon>
        <taxon>Goodeidae</taxon>
        <taxon>Ilyodon</taxon>
    </lineage>
</organism>
<dbReference type="InterPro" id="IPR003593">
    <property type="entry name" value="AAA+_ATPase"/>
</dbReference>
<evidence type="ECO:0000256" key="5">
    <source>
        <dbReference type="ARBA" id="ARBA00022989"/>
    </source>
</evidence>
<protein>
    <submittedName>
        <fullName evidence="10">ATP-binding cassette sub- A member 1</fullName>
    </submittedName>
</protein>
<dbReference type="SUPFAM" id="SSF52540">
    <property type="entry name" value="P-loop containing nucleoside triphosphate hydrolases"/>
    <property type="match status" value="1"/>
</dbReference>
<feature type="region of interest" description="Disordered" evidence="7">
    <location>
        <begin position="1"/>
        <end position="20"/>
    </location>
</feature>
<feature type="transmembrane region" description="Helical" evidence="8">
    <location>
        <begin position="447"/>
        <end position="466"/>
    </location>
</feature>
<feature type="transmembrane region" description="Helical" evidence="8">
    <location>
        <begin position="54"/>
        <end position="76"/>
    </location>
</feature>
<evidence type="ECO:0000313" key="11">
    <source>
        <dbReference type="Proteomes" id="UP001482620"/>
    </source>
</evidence>
<dbReference type="Proteomes" id="UP001482620">
    <property type="component" value="Unassembled WGS sequence"/>
</dbReference>
<evidence type="ECO:0000256" key="4">
    <source>
        <dbReference type="ARBA" id="ARBA00022840"/>
    </source>
</evidence>
<dbReference type="CDD" id="cd03263">
    <property type="entry name" value="ABC_subfamily_A"/>
    <property type="match status" value="1"/>
</dbReference>
<feature type="transmembrane region" description="Helical" evidence="8">
    <location>
        <begin position="478"/>
        <end position="500"/>
    </location>
</feature>
<accession>A0ABV0T6B6</accession>
<evidence type="ECO:0000256" key="1">
    <source>
        <dbReference type="ARBA" id="ARBA00004141"/>
    </source>
</evidence>
<evidence type="ECO:0000256" key="7">
    <source>
        <dbReference type="SAM" id="MobiDB-lite"/>
    </source>
</evidence>
<dbReference type="SMART" id="SM00382">
    <property type="entry name" value="AAA"/>
    <property type="match status" value="1"/>
</dbReference>
<dbReference type="GO" id="GO:0005524">
    <property type="term" value="F:ATP binding"/>
    <property type="evidence" value="ECO:0007669"/>
    <property type="project" value="UniProtKB-KW"/>
</dbReference>
<dbReference type="InterPro" id="IPR013525">
    <property type="entry name" value="ABC2_TM"/>
</dbReference>